<feature type="domain" description="Gfo/Idh/MocA-like oxidoreductase N-terminal" evidence="2">
    <location>
        <begin position="11"/>
        <end position="128"/>
    </location>
</feature>
<sequence length="346" mass="36085">MRPVPPSGRPLRIGVVGAGSVGAAHVRAAEEAADCMTAAVCDTRADAAERLAPPGVPVYTDHAEMFARERLDAVVITAPHAFHAPMTLDAAAAGLHVLVEKPMATTVEDCTRMTAACERAGVLLAVAHVIHFDPVALRTRELLASGRYGTPHLITHRRSSHYDPGSRPDWFFDPAVAGGGIVLNVGTHGLDRIQWFGDAPVERVSGVVRGRDGLAVETDALALIGLANGISASVLLTSRGAPFFDETEVMLDEATLRITHDEGLSLLRAGRAELLAPGARDGGQAAFRAQLDGFAAAVRGDEARARYVDGAYGRSVVAAALAVYRAADEGRTVTLPALASAPSGSA</sequence>
<accession>A0A7H0HNT5</accession>
<dbReference type="Proteomes" id="UP000516230">
    <property type="component" value="Chromosome"/>
</dbReference>
<dbReference type="InterPro" id="IPR036291">
    <property type="entry name" value="NAD(P)-bd_dom_sf"/>
</dbReference>
<evidence type="ECO:0000256" key="1">
    <source>
        <dbReference type="ARBA" id="ARBA00023002"/>
    </source>
</evidence>
<dbReference type="AlphaFoldDB" id="A0A7H0HNT5"/>
<dbReference type="KEGG" id="sgj:IAG43_04145"/>
<reference evidence="4 5" key="1">
    <citation type="submission" date="2020-08" db="EMBL/GenBank/DDBJ databases">
        <title>A novel species.</title>
        <authorList>
            <person name="Gao J."/>
        </authorList>
    </citation>
    <scope>NUCLEOTIDE SEQUENCE [LARGE SCALE GENOMIC DNA]</scope>
    <source>
        <strain evidence="4 5">CRPJ-33</strain>
    </source>
</reference>
<organism evidence="4 5">
    <name type="scientific">Streptomyces genisteinicus</name>
    <dbReference type="NCBI Taxonomy" id="2768068"/>
    <lineage>
        <taxon>Bacteria</taxon>
        <taxon>Bacillati</taxon>
        <taxon>Actinomycetota</taxon>
        <taxon>Actinomycetes</taxon>
        <taxon>Kitasatosporales</taxon>
        <taxon>Streptomycetaceae</taxon>
        <taxon>Streptomyces</taxon>
    </lineage>
</organism>
<evidence type="ECO:0000313" key="5">
    <source>
        <dbReference type="Proteomes" id="UP000516230"/>
    </source>
</evidence>
<dbReference type="SUPFAM" id="SSF51735">
    <property type="entry name" value="NAD(P)-binding Rossmann-fold domains"/>
    <property type="match status" value="1"/>
</dbReference>
<dbReference type="EMBL" id="CP060825">
    <property type="protein sequence ID" value="QNP62201.1"/>
    <property type="molecule type" value="Genomic_DNA"/>
</dbReference>
<dbReference type="Gene3D" id="3.40.50.720">
    <property type="entry name" value="NAD(P)-binding Rossmann-like Domain"/>
    <property type="match status" value="1"/>
</dbReference>
<dbReference type="InterPro" id="IPR055170">
    <property type="entry name" value="GFO_IDH_MocA-like_dom"/>
</dbReference>
<gene>
    <name evidence="4" type="ORF">IAG43_04145</name>
</gene>
<keyword evidence="5" id="KW-1185">Reference proteome</keyword>
<name>A0A7H0HNT5_9ACTN</name>
<dbReference type="SUPFAM" id="SSF55347">
    <property type="entry name" value="Glyceraldehyde-3-phosphate dehydrogenase-like, C-terminal domain"/>
    <property type="match status" value="1"/>
</dbReference>
<proteinExistence type="predicted"/>
<evidence type="ECO:0000259" key="3">
    <source>
        <dbReference type="Pfam" id="PF22725"/>
    </source>
</evidence>
<dbReference type="Gene3D" id="3.30.360.10">
    <property type="entry name" value="Dihydrodipicolinate Reductase, domain 2"/>
    <property type="match status" value="1"/>
</dbReference>
<dbReference type="RefSeq" id="WP_187739401.1">
    <property type="nucleotide sequence ID" value="NZ_CP060825.1"/>
</dbReference>
<evidence type="ECO:0000313" key="4">
    <source>
        <dbReference type="EMBL" id="QNP62201.1"/>
    </source>
</evidence>
<keyword evidence="1" id="KW-0560">Oxidoreductase</keyword>
<evidence type="ECO:0000259" key="2">
    <source>
        <dbReference type="Pfam" id="PF01408"/>
    </source>
</evidence>
<feature type="domain" description="GFO/IDH/MocA-like oxidoreductase" evidence="3">
    <location>
        <begin position="138"/>
        <end position="256"/>
    </location>
</feature>
<dbReference type="InterPro" id="IPR000683">
    <property type="entry name" value="Gfo/Idh/MocA-like_OxRdtase_N"/>
</dbReference>
<dbReference type="GO" id="GO:0016491">
    <property type="term" value="F:oxidoreductase activity"/>
    <property type="evidence" value="ECO:0007669"/>
    <property type="project" value="UniProtKB-KW"/>
</dbReference>
<dbReference type="PANTHER" id="PTHR43818:SF11">
    <property type="entry name" value="BCDNA.GH03377"/>
    <property type="match status" value="1"/>
</dbReference>
<protein>
    <submittedName>
        <fullName evidence="4">Gfo/Idh/MocA family oxidoreductase</fullName>
    </submittedName>
</protein>
<dbReference type="Pfam" id="PF01408">
    <property type="entry name" value="GFO_IDH_MocA"/>
    <property type="match status" value="1"/>
</dbReference>
<dbReference type="GO" id="GO:0000166">
    <property type="term" value="F:nucleotide binding"/>
    <property type="evidence" value="ECO:0007669"/>
    <property type="project" value="InterPro"/>
</dbReference>
<dbReference type="Pfam" id="PF22725">
    <property type="entry name" value="GFO_IDH_MocA_C3"/>
    <property type="match status" value="1"/>
</dbReference>
<dbReference type="PANTHER" id="PTHR43818">
    <property type="entry name" value="BCDNA.GH03377"/>
    <property type="match status" value="1"/>
</dbReference>
<dbReference type="InterPro" id="IPR050463">
    <property type="entry name" value="Gfo/Idh/MocA_oxidrdct_glycsds"/>
</dbReference>